<reference evidence="2" key="1">
    <citation type="submission" date="2020-05" db="EMBL/GenBank/DDBJ databases">
        <authorList>
            <person name="Chiriac C."/>
            <person name="Salcher M."/>
            <person name="Ghai R."/>
            <person name="Kavagutti S V."/>
        </authorList>
    </citation>
    <scope>NUCLEOTIDE SEQUENCE</scope>
</reference>
<evidence type="ECO:0000313" key="2">
    <source>
        <dbReference type="EMBL" id="CAB4981265.1"/>
    </source>
</evidence>
<feature type="compositionally biased region" description="Basic and acidic residues" evidence="1">
    <location>
        <begin position="64"/>
        <end position="74"/>
    </location>
</feature>
<sequence>MAAICCSDKSVAKLSVDAPKSSSNAAVAALLQTMATEVLRIKSFGRSPLRLASPSTLSNPRSPTKTERRPKLTP</sequence>
<accession>A0A6J7MMX6</accession>
<evidence type="ECO:0000256" key="1">
    <source>
        <dbReference type="SAM" id="MobiDB-lite"/>
    </source>
</evidence>
<name>A0A6J7MMX6_9ZZZZ</name>
<proteinExistence type="predicted"/>
<dbReference type="AlphaFoldDB" id="A0A6J7MMX6"/>
<feature type="compositionally biased region" description="Polar residues" evidence="1">
    <location>
        <begin position="53"/>
        <end position="63"/>
    </location>
</feature>
<organism evidence="2">
    <name type="scientific">freshwater metagenome</name>
    <dbReference type="NCBI Taxonomy" id="449393"/>
    <lineage>
        <taxon>unclassified sequences</taxon>
        <taxon>metagenomes</taxon>
        <taxon>ecological metagenomes</taxon>
    </lineage>
</organism>
<dbReference type="EMBL" id="CAFBOH010000085">
    <property type="protein sequence ID" value="CAB4981265.1"/>
    <property type="molecule type" value="Genomic_DNA"/>
</dbReference>
<feature type="region of interest" description="Disordered" evidence="1">
    <location>
        <begin position="49"/>
        <end position="74"/>
    </location>
</feature>
<gene>
    <name evidence="2" type="ORF">UFOPK3935_00713</name>
</gene>
<protein>
    <submittedName>
        <fullName evidence="2">Unannotated protein</fullName>
    </submittedName>
</protein>